<dbReference type="EMBL" id="LAZR01047415">
    <property type="protein sequence ID" value="KKK94277.1"/>
    <property type="molecule type" value="Genomic_DNA"/>
</dbReference>
<organism evidence="2">
    <name type="scientific">marine sediment metagenome</name>
    <dbReference type="NCBI Taxonomy" id="412755"/>
    <lineage>
        <taxon>unclassified sequences</taxon>
        <taxon>metagenomes</taxon>
        <taxon>ecological metagenomes</taxon>
    </lineage>
</organism>
<dbReference type="InterPro" id="IPR013429">
    <property type="entry name" value="Regulatory_FmdB_Zinc_ribbon"/>
</dbReference>
<reference evidence="2" key="1">
    <citation type="journal article" date="2015" name="Nature">
        <title>Complex archaea that bridge the gap between prokaryotes and eukaryotes.</title>
        <authorList>
            <person name="Spang A."/>
            <person name="Saw J.H."/>
            <person name="Jorgensen S.L."/>
            <person name="Zaremba-Niedzwiedzka K."/>
            <person name="Martijn J."/>
            <person name="Lind A.E."/>
            <person name="van Eijk R."/>
            <person name="Schleper C."/>
            <person name="Guy L."/>
            <person name="Ettema T.J."/>
        </authorList>
    </citation>
    <scope>NUCLEOTIDE SEQUENCE</scope>
</reference>
<gene>
    <name evidence="2" type="ORF">LCGC14_2684470</name>
</gene>
<sequence>MAIYDFACPCGEITEARAGYETSSLLCPACGNSAKRVAVYAYQSTITESGGNSYPRLDNAKSPNGKYRVSDFQEASAEIDYAASRVEQREGKPVKTPSAYKAGLRKAEKMGAKIRRRT</sequence>
<comment type="caution">
    <text evidence="2">The sequence shown here is derived from an EMBL/GenBank/DDBJ whole genome shotgun (WGS) entry which is preliminary data.</text>
</comment>
<protein>
    <recommendedName>
        <fullName evidence="1">Putative regulatory protein FmdB zinc ribbon domain-containing protein</fullName>
    </recommendedName>
</protein>
<accession>A0A0F8ZKC3</accession>
<feature type="domain" description="Putative regulatory protein FmdB zinc ribbon" evidence="1">
    <location>
        <begin position="1"/>
        <end position="39"/>
    </location>
</feature>
<evidence type="ECO:0000313" key="2">
    <source>
        <dbReference type="EMBL" id="KKK94277.1"/>
    </source>
</evidence>
<dbReference type="AlphaFoldDB" id="A0A0F8ZKC3"/>
<name>A0A0F8ZKC3_9ZZZZ</name>
<evidence type="ECO:0000259" key="1">
    <source>
        <dbReference type="SMART" id="SM00834"/>
    </source>
</evidence>
<dbReference type="SMART" id="SM00834">
    <property type="entry name" value="CxxC_CXXC_SSSS"/>
    <property type="match status" value="1"/>
</dbReference>
<proteinExistence type="predicted"/>